<accession>A0ABQ3N2R1</accession>
<comment type="caution">
    <text evidence="2">The sequence shown here is derived from an EMBL/GenBank/DDBJ whole genome shotgun (WGS) entry which is preliminary data.</text>
</comment>
<evidence type="ECO:0000313" key="3">
    <source>
        <dbReference type="Proteomes" id="UP000637074"/>
    </source>
</evidence>
<dbReference type="EMBL" id="BNDS01000005">
    <property type="protein sequence ID" value="GHH97927.1"/>
    <property type="molecule type" value="Genomic_DNA"/>
</dbReference>
<sequence>MSHIVKYIGVFWGISFYTIRGKSIKKGENMKRFRAVPYELKVLRVLYPRQDFSEKGMFNYYTAEKGYEGELEFDKLTNTLRGERYILNDLLLKLGNTYFQIDTTVISQSILHFFEVKNYEGDYYLDSGKFYKIPGEKEIKNPFIQLERSESLMRQLLQQNGFKIQVKGFVCFVNPEFSLFQAPRDLPIILPSQLNRFIINMDKQPSKLKNEFHKHLAETLISLHQERSPFTQLPAYDFEHLKKMVTCPRSYHFMKPVGGKSFVCAKCGYKEGIESVILRHVEEFSLIFPERKITTHAIYVWCGGYIAESTIRKYLKKHYNSIGFGRWVYFE</sequence>
<organism evidence="2 3">
    <name type="scientific">Neobacillus kokaensis</name>
    <dbReference type="NCBI Taxonomy" id="2759023"/>
    <lineage>
        <taxon>Bacteria</taxon>
        <taxon>Bacillati</taxon>
        <taxon>Bacillota</taxon>
        <taxon>Bacilli</taxon>
        <taxon>Bacillales</taxon>
        <taxon>Bacillaceae</taxon>
        <taxon>Neobacillus</taxon>
    </lineage>
</organism>
<feature type="domain" description="NERD" evidence="1">
    <location>
        <begin position="65"/>
        <end position="176"/>
    </location>
</feature>
<evidence type="ECO:0000313" key="2">
    <source>
        <dbReference type="EMBL" id="GHH97927.1"/>
    </source>
</evidence>
<dbReference type="Proteomes" id="UP000637074">
    <property type="component" value="Unassembled WGS sequence"/>
</dbReference>
<reference evidence="2 3" key="1">
    <citation type="journal article" date="2022" name="Int. J. Syst. Evol. Microbiol.">
        <title>Neobacillus kokaensis sp. nov., isolated from soil.</title>
        <authorList>
            <person name="Yuki K."/>
            <person name="Matsubara H."/>
            <person name="Yamaguchi S."/>
        </authorList>
    </citation>
    <scope>NUCLEOTIDE SEQUENCE [LARGE SCALE GENOMIC DNA]</scope>
    <source>
        <strain evidence="2 3">LOB 377</strain>
    </source>
</reference>
<protein>
    <recommendedName>
        <fullName evidence="1">NERD domain-containing protein</fullName>
    </recommendedName>
</protein>
<name>A0ABQ3N2R1_9BACI</name>
<proteinExistence type="predicted"/>
<dbReference type="InterPro" id="IPR011528">
    <property type="entry name" value="NERD"/>
</dbReference>
<evidence type="ECO:0000259" key="1">
    <source>
        <dbReference type="PROSITE" id="PS50965"/>
    </source>
</evidence>
<keyword evidence="3" id="KW-1185">Reference proteome</keyword>
<dbReference type="PROSITE" id="PS50965">
    <property type="entry name" value="NERD"/>
    <property type="match status" value="1"/>
</dbReference>
<gene>
    <name evidence="2" type="ORF">AM1BK_14700</name>
</gene>
<dbReference type="Pfam" id="PF08378">
    <property type="entry name" value="NERD"/>
    <property type="match status" value="1"/>
</dbReference>